<dbReference type="EMBL" id="VGLS01000004">
    <property type="protein sequence ID" value="MBM3222235.1"/>
    <property type="molecule type" value="Genomic_DNA"/>
</dbReference>
<accession>A0A937VYY3</accession>
<evidence type="ECO:0000256" key="2">
    <source>
        <dbReference type="ARBA" id="ARBA00022741"/>
    </source>
</evidence>
<dbReference type="GO" id="GO:0016887">
    <property type="term" value="F:ATP hydrolysis activity"/>
    <property type="evidence" value="ECO:0007669"/>
    <property type="project" value="InterPro"/>
</dbReference>
<dbReference type="CDD" id="cd03219">
    <property type="entry name" value="ABC_Mj1267_LivG_branched"/>
    <property type="match status" value="1"/>
</dbReference>
<dbReference type="SUPFAM" id="SSF52540">
    <property type="entry name" value="P-loop containing nucleoside triphosphate hydrolases"/>
    <property type="match status" value="1"/>
</dbReference>
<comment type="caution">
    <text evidence="5">The sequence shown here is derived from an EMBL/GenBank/DDBJ whole genome shotgun (WGS) entry which is preliminary data.</text>
</comment>
<dbReference type="Gene3D" id="3.40.50.300">
    <property type="entry name" value="P-loop containing nucleotide triphosphate hydrolases"/>
    <property type="match status" value="1"/>
</dbReference>
<dbReference type="InterPro" id="IPR017781">
    <property type="entry name" value="ABC_transptr_urea_ATP-bd_UrtD"/>
</dbReference>
<dbReference type="GO" id="GO:0005886">
    <property type="term" value="C:plasma membrane"/>
    <property type="evidence" value="ECO:0007669"/>
    <property type="project" value="TreeGrafter"/>
</dbReference>
<keyword evidence="1" id="KW-0813">Transport</keyword>
<dbReference type="Proteomes" id="UP000712673">
    <property type="component" value="Unassembled WGS sequence"/>
</dbReference>
<gene>
    <name evidence="5" type="primary">urtD</name>
    <name evidence="5" type="ORF">FJZ47_00300</name>
</gene>
<dbReference type="FunFam" id="3.40.50.300:FF:000421">
    <property type="entry name" value="Branched-chain amino acid ABC transporter ATP-binding protein"/>
    <property type="match status" value="1"/>
</dbReference>
<dbReference type="PANTHER" id="PTHR45772">
    <property type="entry name" value="CONSERVED COMPONENT OF ABC TRANSPORTER FOR NATURAL AMINO ACIDS-RELATED"/>
    <property type="match status" value="1"/>
</dbReference>
<dbReference type="PANTHER" id="PTHR45772:SF8">
    <property type="entry name" value="HIGH-AFFINITY BRANCHED-CHAIN AMINO ACID TRANSPORT ATP-BINDING PROTEIN"/>
    <property type="match status" value="1"/>
</dbReference>
<feature type="domain" description="ABC transporter" evidence="4">
    <location>
        <begin position="8"/>
        <end position="248"/>
    </location>
</feature>
<keyword evidence="2" id="KW-0547">Nucleotide-binding</keyword>
<keyword evidence="3 5" id="KW-0067">ATP-binding</keyword>
<evidence type="ECO:0000256" key="3">
    <source>
        <dbReference type="ARBA" id="ARBA00022840"/>
    </source>
</evidence>
<evidence type="ECO:0000256" key="1">
    <source>
        <dbReference type="ARBA" id="ARBA00022448"/>
    </source>
</evidence>
<dbReference type="InterPro" id="IPR027417">
    <property type="entry name" value="P-loop_NTPase"/>
</dbReference>
<dbReference type="InterPro" id="IPR032823">
    <property type="entry name" value="BCA_ABC_TP_C"/>
</dbReference>
<dbReference type="NCBIfam" id="TIGR03411">
    <property type="entry name" value="urea_trans_UrtD"/>
    <property type="match status" value="1"/>
</dbReference>
<reference evidence="5" key="1">
    <citation type="submission" date="2019-03" db="EMBL/GenBank/DDBJ databases">
        <title>Lake Tanganyika Metagenome-Assembled Genomes (MAGs).</title>
        <authorList>
            <person name="Tran P."/>
        </authorList>
    </citation>
    <scope>NUCLEOTIDE SEQUENCE</scope>
    <source>
        <strain evidence="5">K_DeepCast_65m_m2_066</strain>
    </source>
</reference>
<dbReference type="Pfam" id="PF00005">
    <property type="entry name" value="ABC_tran"/>
    <property type="match status" value="1"/>
</dbReference>
<dbReference type="InterPro" id="IPR051120">
    <property type="entry name" value="ABC_AA/LPS_Transport"/>
</dbReference>
<dbReference type="AlphaFoldDB" id="A0A937VYY3"/>
<proteinExistence type="predicted"/>
<evidence type="ECO:0000259" key="4">
    <source>
        <dbReference type="PROSITE" id="PS50893"/>
    </source>
</evidence>
<sequence length="259" mass="28640">MEKPGSILYLEDITVSFDGFQVLRGVDMYVDRGELRALIGPNGAGKTTLLDVICGKVKPATGRILFDDKTDLTALEEHEITMLGVGRKFQTPSVFKELTLVENLTLALRQPRGVWSTLFGTVGAAQMDKIAPTLETLGLLDKARHQAGSLAHGEMQWLEIGMVIVQEPALFLLDEPVAGMTKEERERTGQLLQRLAQDHAVIVVEHDMEFVRQTAHRVTVLHEGTVLCEGSVDMVQRDPRVVEVYLGRGHKADAHDPQP</sequence>
<evidence type="ECO:0000313" key="6">
    <source>
        <dbReference type="Proteomes" id="UP000712673"/>
    </source>
</evidence>
<name>A0A937VYY3_UNCTE</name>
<dbReference type="PROSITE" id="PS50893">
    <property type="entry name" value="ABC_TRANSPORTER_2"/>
    <property type="match status" value="1"/>
</dbReference>
<protein>
    <submittedName>
        <fullName evidence="5">Urea ABC transporter ATP-binding protein UrtD</fullName>
    </submittedName>
</protein>
<dbReference type="InterPro" id="IPR003439">
    <property type="entry name" value="ABC_transporter-like_ATP-bd"/>
</dbReference>
<dbReference type="GO" id="GO:0005524">
    <property type="term" value="F:ATP binding"/>
    <property type="evidence" value="ECO:0007669"/>
    <property type="project" value="UniProtKB-KW"/>
</dbReference>
<evidence type="ECO:0000313" key="5">
    <source>
        <dbReference type="EMBL" id="MBM3222235.1"/>
    </source>
</evidence>
<dbReference type="Pfam" id="PF12399">
    <property type="entry name" value="BCA_ABC_TP_C"/>
    <property type="match status" value="1"/>
</dbReference>
<organism evidence="5 6">
    <name type="scientific">Tectimicrobiota bacterium</name>
    <dbReference type="NCBI Taxonomy" id="2528274"/>
    <lineage>
        <taxon>Bacteria</taxon>
        <taxon>Pseudomonadati</taxon>
        <taxon>Nitrospinota/Tectimicrobiota group</taxon>
        <taxon>Candidatus Tectimicrobiota</taxon>
    </lineage>
</organism>